<evidence type="ECO:0000313" key="1">
    <source>
        <dbReference type="EMBL" id="JAR88087.1"/>
    </source>
</evidence>
<reference evidence="1" key="1">
    <citation type="journal article" date="2018" name="PLoS Negl. Trop. Dis.">
        <title>Sialome diversity of ticks revealed by RNAseq of single tick salivary glands.</title>
        <authorList>
            <person name="Perner J."/>
            <person name="Kropackova S."/>
            <person name="Kopacek P."/>
            <person name="Ribeiro J.M."/>
        </authorList>
    </citation>
    <scope>NUCLEOTIDE SEQUENCE</scope>
    <source>
        <strain evidence="1">Siblings of single egg batch collected in Ceske Budejovice</strain>
        <tissue evidence="1">Salivary glands</tissue>
    </source>
</reference>
<protein>
    <recommendedName>
        <fullName evidence="2">Tick transposon</fullName>
    </recommendedName>
</protein>
<accession>A0A147BBE1</accession>
<dbReference type="AlphaFoldDB" id="A0A147BBE1"/>
<evidence type="ECO:0008006" key="2">
    <source>
        <dbReference type="Google" id="ProtNLM"/>
    </source>
</evidence>
<proteinExistence type="predicted"/>
<feature type="non-terminal residue" evidence="1">
    <location>
        <position position="1"/>
    </location>
</feature>
<sequence>SNSSGHLAEHCKRCGCEPLLERTRLIKEGNEKMERELIEAFCIHKAAGRCVSMPSLYLLTKERCHALICWSTGQRIILGWQDLGKCLVLRCLDVSPSGVLTAPFFLVR</sequence>
<organism evidence="1">
    <name type="scientific">Ixodes ricinus</name>
    <name type="common">Common tick</name>
    <name type="synonym">Acarus ricinus</name>
    <dbReference type="NCBI Taxonomy" id="34613"/>
    <lineage>
        <taxon>Eukaryota</taxon>
        <taxon>Metazoa</taxon>
        <taxon>Ecdysozoa</taxon>
        <taxon>Arthropoda</taxon>
        <taxon>Chelicerata</taxon>
        <taxon>Arachnida</taxon>
        <taxon>Acari</taxon>
        <taxon>Parasitiformes</taxon>
        <taxon>Ixodida</taxon>
        <taxon>Ixodoidea</taxon>
        <taxon>Ixodidae</taxon>
        <taxon>Ixodinae</taxon>
        <taxon>Ixodes</taxon>
    </lineage>
</organism>
<dbReference type="EMBL" id="GEGO01007317">
    <property type="protein sequence ID" value="JAR88087.1"/>
    <property type="molecule type" value="Transcribed_RNA"/>
</dbReference>
<name>A0A147BBE1_IXORI</name>